<comment type="caution">
    <text evidence="9">The sequence shown here is derived from an EMBL/GenBank/DDBJ whole genome shotgun (WGS) entry which is preliminary data.</text>
</comment>
<dbReference type="PROSITE" id="PS50109">
    <property type="entry name" value="HIS_KIN"/>
    <property type="match status" value="1"/>
</dbReference>
<keyword evidence="10" id="KW-1185">Reference proteome</keyword>
<dbReference type="Proteomes" id="UP001168552">
    <property type="component" value="Unassembled WGS sequence"/>
</dbReference>
<dbReference type="SUPFAM" id="SSF47384">
    <property type="entry name" value="Homodimeric domain of signal transducing histidine kinase"/>
    <property type="match status" value="1"/>
</dbReference>
<dbReference type="InterPro" id="IPR036097">
    <property type="entry name" value="HisK_dim/P_sf"/>
</dbReference>
<name>A0ABT8F2Z0_9BACT</name>
<dbReference type="EMBL" id="JAUHJS010000002">
    <property type="protein sequence ID" value="MDN4164792.1"/>
    <property type="molecule type" value="Genomic_DNA"/>
</dbReference>
<evidence type="ECO:0000313" key="9">
    <source>
        <dbReference type="EMBL" id="MDN4164792.1"/>
    </source>
</evidence>
<keyword evidence="5" id="KW-0418">Kinase</keyword>
<organism evidence="9 10">
    <name type="scientific">Shiella aurantiaca</name>
    <dbReference type="NCBI Taxonomy" id="3058365"/>
    <lineage>
        <taxon>Bacteria</taxon>
        <taxon>Pseudomonadati</taxon>
        <taxon>Bacteroidota</taxon>
        <taxon>Cytophagia</taxon>
        <taxon>Cytophagales</taxon>
        <taxon>Shiellaceae</taxon>
        <taxon>Shiella</taxon>
    </lineage>
</organism>
<gene>
    <name evidence="9" type="ORF">QWY31_04725</name>
</gene>
<dbReference type="SUPFAM" id="SSF55874">
    <property type="entry name" value="ATPase domain of HSP90 chaperone/DNA topoisomerase II/histidine kinase"/>
    <property type="match status" value="1"/>
</dbReference>
<dbReference type="PRINTS" id="PR00344">
    <property type="entry name" value="BCTRLSENSOR"/>
</dbReference>
<dbReference type="InterPro" id="IPR004358">
    <property type="entry name" value="Sig_transdc_His_kin-like_C"/>
</dbReference>
<keyword evidence="7" id="KW-0812">Transmembrane</keyword>
<reference evidence="9" key="1">
    <citation type="submission" date="2023-06" db="EMBL/GenBank/DDBJ databases">
        <title>Cytophagales bacterium Strain LB-30, isolated from soil.</title>
        <authorList>
            <person name="Liu B."/>
        </authorList>
    </citation>
    <scope>NUCLEOTIDE SEQUENCE</scope>
    <source>
        <strain evidence="9">LB-30</strain>
    </source>
</reference>
<keyword evidence="7" id="KW-1133">Transmembrane helix</keyword>
<proteinExistence type="predicted"/>
<dbReference type="Pfam" id="PF02518">
    <property type="entry name" value="HATPase_c"/>
    <property type="match status" value="1"/>
</dbReference>
<evidence type="ECO:0000256" key="5">
    <source>
        <dbReference type="ARBA" id="ARBA00022777"/>
    </source>
</evidence>
<sequence length="670" mass="77293">MLILILWGMSTYYVPAQAQKVGRERIIVTYCYNFIKSTEWPQSENLSVYEVFVVTQDSVLRNEFKKLAQAKLSEGRSLKMHFFFNFSDINSKAKPHLLFASQEIKASPSELTPYLKNGLTLVITDEQRDSRYTMINLEQGANNRLIFTLNNANIQANGLSIDPQLILLGGKEEDLASLYKESQQTLSVVQSKADSIASASQELYKQIFALKTQISANSSLLTEQDARIKQQQGELTYQKETLDAQSQYLKDLEGLLEEKSMVLGDKEQEIARKESILQHIQDTLSLTDAQIKKQYALIDSLNANIELKNRVLDEQNYVIASKNRILLGLIALSFLFLLSTYMLYNWNKQKKRINQILVQSKQDLERANLIEKQINEQLQYSQNRLNESLEELLMQKEEIEAQRDLVSKQNAQLSEAQQEIEEKNREIRNHNRKLEKEVEKRTVELVQYNQQLEQFAFLSAHNLRAPVARLIGLGKLFELSNTEDEMDEIRQKMLITAHDIDRVIRELASVLEIKRNVTNTFSRVNLEDELRSVITTMSDQIGKSKTQITWDFSEADTIYAIRPYLQTILHNLISNSIKFRRPEVPNEIKIYTSTGKKSVRLHISDNGLGIDLPQFEKKLFRLYERFHLHVEGKGLGLYITKTQLEAMGGKIHVISEPNKGTTVTAWFRKM</sequence>
<dbReference type="Gene3D" id="3.30.565.10">
    <property type="entry name" value="Histidine kinase-like ATPase, C-terminal domain"/>
    <property type="match status" value="1"/>
</dbReference>
<evidence type="ECO:0000256" key="1">
    <source>
        <dbReference type="ARBA" id="ARBA00000085"/>
    </source>
</evidence>
<dbReference type="InterPro" id="IPR036890">
    <property type="entry name" value="HATPase_C_sf"/>
</dbReference>
<evidence type="ECO:0000256" key="4">
    <source>
        <dbReference type="ARBA" id="ARBA00022679"/>
    </source>
</evidence>
<dbReference type="PANTHER" id="PTHR43304">
    <property type="entry name" value="PHYTOCHROME-LIKE PROTEIN CPH1"/>
    <property type="match status" value="1"/>
</dbReference>
<keyword evidence="6" id="KW-0175">Coiled coil</keyword>
<dbReference type="InterPro" id="IPR025293">
    <property type="entry name" value="YfiR/HmsC-like"/>
</dbReference>
<dbReference type="SMART" id="SM00387">
    <property type="entry name" value="HATPase_c"/>
    <property type="match status" value="1"/>
</dbReference>
<accession>A0ABT8F2Z0</accession>
<evidence type="ECO:0000256" key="7">
    <source>
        <dbReference type="SAM" id="Phobius"/>
    </source>
</evidence>
<dbReference type="InterPro" id="IPR052162">
    <property type="entry name" value="Sensor_kinase/Photoreceptor"/>
</dbReference>
<feature type="coiled-coil region" evidence="6">
    <location>
        <begin position="375"/>
        <end position="451"/>
    </location>
</feature>
<feature type="transmembrane region" description="Helical" evidence="7">
    <location>
        <begin position="325"/>
        <end position="344"/>
    </location>
</feature>
<dbReference type="Pfam" id="PF13689">
    <property type="entry name" value="DUF4154"/>
    <property type="match status" value="1"/>
</dbReference>
<keyword evidence="3" id="KW-0597">Phosphoprotein</keyword>
<comment type="catalytic activity">
    <reaction evidence="1">
        <text>ATP + protein L-histidine = ADP + protein N-phospho-L-histidine.</text>
        <dbReference type="EC" id="2.7.13.3"/>
    </reaction>
</comment>
<evidence type="ECO:0000259" key="8">
    <source>
        <dbReference type="PROSITE" id="PS50109"/>
    </source>
</evidence>
<evidence type="ECO:0000256" key="6">
    <source>
        <dbReference type="SAM" id="Coils"/>
    </source>
</evidence>
<dbReference type="InterPro" id="IPR005467">
    <property type="entry name" value="His_kinase_dom"/>
</dbReference>
<feature type="domain" description="Histidine kinase" evidence="8">
    <location>
        <begin position="458"/>
        <end position="670"/>
    </location>
</feature>
<evidence type="ECO:0000256" key="3">
    <source>
        <dbReference type="ARBA" id="ARBA00022553"/>
    </source>
</evidence>
<evidence type="ECO:0000313" key="10">
    <source>
        <dbReference type="Proteomes" id="UP001168552"/>
    </source>
</evidence>
<dbReference type="RefSeq" id="WP_320003318.1">
    <property type="nucleotide sequence ID" value="NZ_JAUHJS010000002.1"/>
</dbReference>
<dbReference type="EC" id="2.7.13.3" evidence="2"/>
<dbReference type="InterPro" id="IPR003594">
    <property type="entry name" value="HATPase_dom"/>
</dbReference>
<keyword evidence="7" id="KW-0472">Membrane</keyword>
<dbReference type="PANTHER" id="PTHR43304:SF1">
    <property type="entry name" value="PAC DOMAIN-CONTAINING PROTEIN"/>
    <property type="match status" value="1"/>
</dbReference>
<keyword evidence="4" id="KW-0808">Transferase</keyword>
<evidence type="ECO:0000256" key="2">
    <source>
        <dbReference type="ARBA" id="ARBA00012438"/>
    </source>
</evidence>
<protein>
    <recommendedName>
        <fullName evidence="2">histidine kinase</fullName>
        <ecNumber evidence="2">2.7.13.3</ecNumber>
    </recommendedName>
</protein>